<organism evidence="1 2">
    <name type="scientific">Rhododendron molle</name>
    <name type="common">Chinese azalea</name>
    <name type="synonym">Azalea mollis</name>
    <dbReference type="NCBI Taxonomy" id="49168"/>
    <lineage>
        <taxon>Eukaryota</taxon>
        <taxon>Viridiplantae</taxon>
        <taxon>Streptophyta</taxon>
        <taxon>Embryophyta</taxon>
        <taxon>Tracheophyta</taxon>
        <taxon>Spermatophyta</taxon>
        <taxon>Magnoliopsida</taxon>
        <taxon>eudicotyledons</taxon>
        <taxon>Gunneridae</taxon>
        <taxon>Pentapetalae</taxon>
        <taxon>asterids</taxon>
        <taxon>Ericales</taxon>
        <taxon>Ericaceae</taxon>
        <taxon>Ericoideae</taxon>
        <taxon>Rhodoreae</taxon>
        <taxon>Rhododendron</taxon>
    </lineage>
</organism>
<comment type="caution">
    <text evidence="1">The sequence shown here is derived from an EMBL/GenBank/DDBJ whole genome shotgun (WGS) entry which is preliminary data.</text>
</comment>
<dbReference type="EMBL" id="CM046392">
    <property type="protein sequence ID" value="KAI8556470.1"/>
    <property type="molecule type" value="Genomic_DNA"/>
</dbReference>
<reference evidence="1" key="1">
    <citation type="submission" date="2022-02" db="EMBL/GenBank/DDBJ databases">
        <title>Plant Genome Project.</title>
        <authorList>
            <person name="Zhang R.-G."/>
        </authorList>
    </citation>
    <scope>NUCLEOTIDE SEQUENCE</scope>
    <source>
        <strain evidence="1">AT1</strain>
    </source>
</reference>
<protein>
    <submittedName>
        <fullName evidence="1">Uncharacterized protein</fullName>
    </submittedName>
</protein>
<keyword evidence="2" id="KW-1185">Reference proteome</keyword>
<proteinExistence type="predicted"/>
<name>A0ACC0NT78_RHOML</name>
<evidence type="ECO:0000313" key="1">
    <source>
        <dbReference type="EMBL" id="KAI8556470.1"/>
    </source>
</evidence>
<gene>
    <name evidence="1" type="ORF">RHMOL_Rhmol05G0255400</name>
</gene>
<sequence length="120" mass="13632">MRLPNGRLGCHRARYCAVSAKHQPQLHLPLFSFRLEDAIHTDWEKKTSELISGSYKNVIAISFSDNKFCIHLQIGKGNAVLTFPTVMKCVQQHKCVEPTAKYFYGSNRCACLMETLIPEC</sequence>
<evidence type="ECO:0000313" key="2">
    <source>
        <dbReference type="Proteomes" id="UP001062846"/>
    </source>
</evidence>
<dbReference type="Proteomes" id="UP001062846">
    <property type="component" value="Chromosome 5"/>
</dbReference>
<accession>A0ACC0NT78</accession>